<dbReference type="InterPro" id="IPR023393">
    <property type="entry name" value="START-like_dom_sf"/>
</dbReference>
<protein>
    <submittedName>
        <fullName evidence="3">Polyketide cyclase</fullName>
    </submittedName>
</protein>
<feature type="region of interest" description="Disordered" evidence="1">
    <location>
        <begin position="261"/>
        <end position="314"/>
    </location>
</feature>
<proteinExistence type="predicted"/>
<organism evidence="3 4">
    <name type="scientific">Luteimonas salinilitoris</name>
    <dbReference type="NCBI Taxonomy" id="3237697"/>
    <lineage>
        <taxon>Bacteria</taxon>
        <taxon>Pseudomonadati</taxon>
        <taxon>Pseudomonadota</taxon>
        <taxon>Gammaproteobacteria</taxon>
        <taxon>Lysobacterales</taxon>
        <taxon>Lysobacteraceae</taxon>
        <taxon>Luteimonas</taxon>
    </lineage>
</organism>
<dbReference type="Gene3D" id="3.20.80.10">
    <property type="entry name" value="Regulatory factor, effector binding domain"/>
    <property type="match status" value="1"/>
</dbReference>
<evidence type="ECO:0000313" key="4">
    <source>
        <dbReference type="Proteomes" id="UP001566331"/>
    </source>
</evidence>
<dbReference type="Gene3D" id="3.30.530.20">
    <property type="match status" value="1"/>
</dbReference>
<evidence type="ECO:0000256" key="2">
    <source>
        <dbReference type="SAM" id="Phobius"/>
    </source>
</evidence>
<keyword evidence="2" id="KW-0472">Membrane</keyword>
<dbReference type="Proteomes" id="UP001566331">
    <property type="component" value="Unassembled WGS sequence"/>
</dbReference>
<keyword evidence="2" id="KW-1133">Transmembrane helix</keyword>
<keyword evidence="2" id="KW-0812">Transmembrane</keyword>
<dbReference type="SUPFAM" id="SSF55961">
    <property type="entry name" value="Bet v1-like"/>
    <property type="match status" value="1"/>
</dbReference>
<reference evidence="3 4" key="1">
    <citation type="submission" date="2024-07" db="EMBL/GenBank/DDBJ databases">
        <title>Luteimonas salilacus sp. nov., isolated from the shore soil of Salt Lake in Tibet of China.</title>
        <authorList>
            <person name="Zhang X."/>
            <person name="Li A."/>
        </authorList>
    </citation>
    <scope>NUCLEOTIDE SEQUENCE [LARGE SCALE GENOMIC DNA]</scope>
    <source>
        <strain evidence="3 4">B3-2-R+30</strain>
    </source>
</reference>
<name>A0ABV4HKA4_9GAMM</name>
<dbReference type="RefSeq" id="WP_370563291.1">
    <property type="nucleotide sequence ID" value="NZ_JBFWIB010000003.1"/>
</dbReference>
<evidence type="ECO:0000313" key="3">
    <source>
        <dbReference type="EMBL" id="MEZ0473173.1"/>
    </source>
</evidence>
<evidence type="ECO:0000256" key="1">
    <source>
        <dbReference type="SAM" id="MobiDB-lite"/>
    </source>
</evidence>
<accession>A0ABV4HKA4</accession>
<keyword evidence="4" id="KW-1185">Reference proteome</keyword>
<feature type="transmembrane region" description="Helical" evidence="2">
    <location>
        <begin position="7"/>
        <end position="25"/>
    </location>
</feature>
<dbReference type="EMBL" id="JBFWIC010000001">
    <property type="protein sequence ID" value="MEZ0473173.1"/>
    <property type="molecule type" value="Genomic_DNA"/>
</dbReference>
<comment type="caution">
    <text evidence="3">The sequence shown here is derived from an EMBL/GenBank/DDBJ whole genome shotgun (WGS) entry which is preliminary data.</text>
</comment>
<feature type="compositionally biased region" description="Acidic residues" evidence="1">
    <location>
        <begin position="274"/>
        <end position="304"/>
    </location>
</feature>
<dbReference type="InterPro" id="IPR011256">
    <property type="entry name" value="Reg_factor_effector_dom_sf"/>
</dbReference>
<gene>
    <name evidence="3" type="ORF">AB6713_00860</name>
</gene>
<sequence>MTRLLEILISLLIVAVLFVVVGVLLPSERNLVEKVETNRRQTIVFDTLNSFRRFDDWNPLVLRDPRMQLKISGPDSGVGARLDYSSDNQNVGSGSWEIVTSEPRDRIDFELQDHRRGRDKRTSFVLRPTGRAGRNIEITQSFHVAYGWDLIGRYAGLYVSRNIGDDMQLGLRRLSSMLASVPNVDYAVEGTTLRNMTVEERPAEDLLVVKAGAVERNNQVIQESMESNMEWINRTMAANDLEAAGPMRIVSSELGRDTYTFDVVQPVRRQGNGDDADDGEDEDEQEEDQAADEEEGEEGEEGDAPAERKLDNTPVPVVAAQGDELEVETLGPVEYVRTEPTLVAKARYTGYMAELENVRNALRAWAMTQGFEAIGRPYESYIRGVDDSFTADGEYEVFWNLKQ</sequence>